<evidence type="ECO:0000256" key="1">
    <source>
        <dbReference type="SAM" id="MobiDB-lite"/>
    </source>
</evidence>
<name>A0A0G4LBF8_VERLO</name>
<sequence>MEKQNFMQIASSFYDAVQDQDNASKPNSKDLSFVAMCMNPTRTRAEVDFLYSDVERRLEIIKSIHDYISSTGSELATEIWKSVQIASFWAFLFTISVQQLVDIEIFLRNNSSPDRVSLEVRLLLLQTEVSQIERMLDNFFASSCRKKQVPPDMIIKRDQNLAKQCLERDQSHCVVTGSAYPQVCHIFPHSSLNTTETPTVFQSLSIIWGDRLKDLQSLVCRGDGCIIESLQNVICLSHDLHKMWSKGHFAFYPEPAQPEGDGWSMRLRFCWMENVRFDPSQHITEHFLSTPRTVINAQPLTIRGALAAVQLVKSTPIFDGKIVNIRAARKEDLPSYDICLLQYDIIRMAALCGGGNVHEERLDDDEGSVPDSGLSSPRSP</sequence>
<evidence type="ECO:0000259" key="2">
    <source>
        <dbReference type="Pfam" id="PF13391"/>
    </source>
</evidence>
<evidence type="ECO:0000313" key="4">
    <source>
        <dbReference type="Proteomes" id="UP000045706"/>
    </source>
</evidence>
<organism evidence="3 4">
    <name type="scientific">Verticillium longisporum</name>
    <name type="common">Verticillium dahliae var. longisporum</name>
    <dbReference type="NCBI Taxonomy" id="100787"/>
    <lineage>
        <taxon>Eukaryota</taxon>
        <taxon>Fungi</taxon>
        <taxon>Dikarya</taxon>
        <taxon>Ascomycota</taxon>
        <taxon>Pezizomycotina</taxon>
        <taxon>Sordariomycetes</taxon>
        <taxon>Hypocreomycetidae</taxon>
        <taxon>Glomerellales</taxon>
        <taxon>Plectosphaerellaceae</taxon>
        <taxon>Verticillium</taxon>
    </lineage>
</organism>
<gene>
    <name evidence="3" type="ORF">BN1723_002589</name>
</gene>
<dbReference type="InterPro" id="IPR003615">
    <property type="entry name" value="HNH_nuc"/>
</dbReference>
<feature type="region of interest" description="Disordered" evidence="1">
    <location>
        <begin position="360"/>
        <end position="380"/>
    </location>
</feature>
<proteinExistence type="predicted"/>
<evidence type="ECO:0000313" key="3">
    <source>
        <dbReference type="EMBL" id="CRK19408.1"/>
    </source>
</evidence>
<accession>A0A0G4LBF8</accession>
<dbReference type="Pfam" id="PF13391">
    <property type="entry name" value="HNH_2"/>
    <property type="match status" value="1"/>
</dbReference>
<reference evidence="4" key="1">
    <citation type="submission" date="2015-05" db="EMBL/GenBank/DDBJ databases">
        <authorList>
            <person name="Fogelqvist Johan"/>
        </authorList>
    </citation>
    <scope>NUCLEOTIDE SEQUENCE [LARGE SCALE GENOMIC DNA]</scope>
</reference>
<feature type="domain" description="HNH nuclease" evidence="2">
    <location>
        <begin position="173"/>
        <end position="251"/>
    </location>
</feature>
<dbReference type="Proteomes" id="UP000045706">
    <property type="component" value="Unassembled WGS sequence"/>
</dbReference>
<dbReference type="AlphaFoldDB" id="A0A0G4LBF8"/>
<protein>
    <recommendedName>
        <fullName evidence="2">HNH nuclease domain-containing protein</fullName>
    </recommendedName>
</protein>
<dbReference type="EMBL" id="CVQI01010001">
    <property type="protein sequence ID" value="CRK19408.1"/>
    <property type="molecule type" value="Genomic_DNA"/>
</dbReference>